<dbReference type="STRING" id="1503925.TH53_10745"/>
<comment type="caution">
    <text evidence="1">The sequence shown here is derived from an EMBL/GenBank/DDBJ whole genome shotgun (WGS) entry which is preliminary data.</text>
</comment>
<keyword evidence="2" id="KW-1185">Reference proteome</keyword>
<dbReference type="CDD" id="cd07818">
    <property type="entry name" value="SRPBCC_1"/>
    <property type="match status" value="1"/>
</dbReference>
<dbReference type="OrthoDB" id="9807923at2"/>
<accession>A0A0D0FX76</accession>
<dbReference type="SUPFAM" id="SSF55961">
    <property type="entry name" value="Bet v1-like"/>
    <property type="match status" value="1"/>
</dbReference>
<reference evidence="1 2" key="1">
    <citation type="submission" date="2015-01" db="EMBL/GenBank/DDBJ databases">
        <title>Draft genome sequence of Pedobacter sp. NL19 isolated from sludge of an effluent treatment pond in an abandoned uranium mine.</title>
        <authorList>
            <person name="Santos T."/>
            <person name="Caetano T."/>
            <person name="Covas C."/>
            <person name="Cruz A."/>
            <person name="Mendo S."/>
        </authorList>
    </citation>
    <scope>NUCLEOTIDE SEQUENCE [LARGE SCALE GENOMIC DNA]</scope>
    <source>
        <strain evidence="1 2">NL19</strain>
    </source>
</reference>
<sequence>MKIIKTILTILVLLIVIVLVVAAFMKKDYSVERDVTIKKPKQEVFAYLVLLKNHNNFTKWASMDPKMKQEFKGTDGTVGFTSSWDSNMENVGKGEQTISKINDGERIDYNLHFIKPFDANATAYLETTAPSANQTKVRWVFEGKMNYPMNIMCLFMNMDKSLGADLQTGLDNLKNVLEKQ</sequence>
<dbReference type="RefSeq" id="WP_041881694.1">
    <property type="nucleotide sequence ID" value="NZ_CP157278.1"/>
</dbReference>
<dbReference type="Gene3D" id="3.30.530.20">
    <property type="match status" value="1"/>
</dbReference>
<dbReference type="EMBL" id="JXRA01000044">
    <property type="protein sequence ID" value="KIO77119.1"/>
    <property type="molecule type" value="Genomic_DNA"/>
</dbReference>
<dbReference type="Proteomes" id="UP000032049">
    <property type="component" value="Unassembled WGS sequence"/>
</dbReference>
<evidence type="ECO:0000313" key="1">
    <source>
        <dbReference type="EMBL" id="KIO77119.1"/>
    </source>
</evidence>
<name>A0A0D0FX76_9SPHI</name>
<protein>
    <submittedName>
        <fullName evidence="1">Polyketide cyclase</fullName>
    </submittedName>
</protein>
<gene>
    <name evidence="1" type="ORF">TH53_10745</name>
</gene>
<dbReference type="AlphaFoldDB" id="A0A0D0FX76"/>
<organism evidence="1 2">
    <name type="scientific">Pedobacter lusitanus</name>
    <dbReference type="NCBI Taxonomy" id="1503925"/>
    <lineage>
        <taxon>Bacteria</taxon>
        <taxon>Pseudomonadati</taxon>
        <taxon>Bacteroidota</taxon>
        <taxon>Sphingobacteriia</taxon>
        <taxon>Sphingobacteriales</taxon>
        <taxon>Sphingobacteriaceae</taxon>
        <taxon>Pedobacter</taxon>
    </lineage>
</organism>
<dbReference type="InterPro" id="IPR023393">
    <property type="entry name" value="START-like_dom_sf"/>
</dbReference>
<evidence type="ECO:0000313" key="2">
    <source>
        <dbReference type="Proteomes" id="UP000032049"/>
    </source>
</evidence>
<proteinExistence type="predicted"/>